<dbReference type="Proteomes" id="UP000248916">
    <property type="component" value="Unassembled WGS sequence"/>
</dbReference>
<reference evidence="2 3" key="1">
    <citation type="submission" date="2018-06" db="EMBL/GenBank/DDBJ databases">
        <title>Genomic Encyclopedia of Archaeal and Bacterial Type Strains, Phase II (KMG-II): from individual species to whole genera.</title>
        <authorList>
            <person name="Goeker M."/>
        </authorList>
    </citation>
    <scope>NUCLEOTIDE SEQUENCE [LARGE SCALE GENOMIC DNA]</scope>
    <source>
        <strain evidence="2 3">DSM 22009</strain>
    </source>
</reference>
<sequence length="164" mass="17815">MTDPIRTSAEAMEDAALPRAHAVHTDPHASCAETEPMPAAMTGKPQKAKSPAEWAYQRMILYIRNFEKGLDNDHEVAMALAGDATGVMRIEGMGYFDPDIVTFYGRDPTGARTQLIQHVSRLSVLLRAMPKARQEAEPERIGFRLAADLEEGTTAGEGPPIPGA</sequence>
<name>A0A2W7QCM1_9RHOB</name>
<dbReference type="RefSeq" id="WP_111535260.1">
    <property type="nucleotide sequence ID" value="NZ_QKZL01000001.1"/>
</dbReference>
<accession>A0A2W7QCM1</accession>
<keyword evidence="3" id="KW-1185">Reference proteome</keyword>
<proteinExistence type="predicted"/>
<organism evidence="2 3">
    <name type="scientific">Palleronia aestuarii</name>
    <dbReference type="NCBI Taxonomy" id="568105"/>
    <lineage>
        <taxon>Bacteria</taxon>
        <taxon>Pseudomonadati</taxon>
        <taxon>Pseudomonadota</taxon>
        <taxon>Alphaproteobacteria</taxon>
        <taxon>Rhodobacterales</taxon>
        <taxon>Roseobacteraceae</taxon>
        <taxon>Palleronia</taxon>
    </lineage>
</organism>
<dbReference type="OrthoDB" id="7202559at2"/>
<feature type="region of interest" description="Disordered" evidence="1">
    <location>
        <begin position="19"/>
        <end position="48"/>
    </location>
</feature>
<comment type="caution">
    <text evidence="2">The sequence shown here is derived from an EMBL/GenBank/DDBJ whole genome shotgun (WGS) entry which is preliminary data.</text>
</comment>
<dbReference type="Pfam" id="PF19670">
    <property type="entry name" value="DUF6173"/>
    <property type="match status" value="1"/>
</dbReference>
<evidence type="ECO:0000313" key="2">
    <source>
        <dbReference type="EMBL" id="PZX19569.1"/>
    </source>
</evidence>
<evidence type="ECO:0000313" key="3">
    <source>
        <dbReference type="Proteomes" id="UP000248916"/>
    </source>
</evidence>
<dbReference type="AlphaFoldDB" id="A0A2W7QCM1"/>
<protein>
    <submittedName>
        <fullName evidence="2">Uncharacterized protein</fullName>
    </submittedName>
</protein>
<evidence type="ECO:0000256" key="1">
    <source>
        <dbReference type="SAM" id="MobiDB-lite"/>
    </source>
</evidence>
<dbReference type="EMBL" id="QKZL01000001">
    <property type="protein sequence ID" value="PZX19569.1"/>
    <property type="molecule type" value="Genomic_DNA"/>
</dbReference>
<dbReference type="InterPro" id="IPR046171">
    <property type="entry name" value="DUF6173"/>
</dbReference>
<gene>
    <name evidence="2" type="ORF">LX81_00025</name>
</gene>